<dbReference type="InterPro" id="IPR021942">
    <property type="entry name" value="DUF3557"/>
</dbReference>
<protein>
    <submittedName>
        <fullName evidence="1">Protein CBG11209</fullName>
    </submittedName>
</protein>
<dbReference type="CTD" id="8571989"/>
<evidence type="ECO:0000313" key="2">
    <source>
        <dbReference type="Proteomes" id="UP000008549"/>
    </source>
</evidence>
<dbReference type="GeneID" id="8571989"/>
<evidence type="ECO:0000313" key="3">
    <source>
        <dbReference type="WormBase" id="CBG11209"/>
    </source>
</evidence>
<evidence type="ECO:0000313" key="1">
    <source>
        <dbReference type="EMBL" id="CAP30402.2"/>
    </source>
</evidence>
<organism evidence="1 2">
    <name type="scientific">Caenorhabditis briggsae</name>
    <dbReference type="NCBI Taxonomy" id="6238"/>
    <lineage>
        <taxon>Eukaryota</taxon>
        <taxon>Metazoa</taxon>
        <taxon>Ecdysozoa</taxon>
        <taxon>Nematoda</taxon>
        <taxon>Chromadorea</taxon>
        <taxon>Rhabditida</taxon>
        <taxon>Rhabditina</taxon>
        <taxon>Rhabditomorpha</taxon>
        <taxon>Rhabditoidea</taxon>
        <taxon>Rhabditidae</taxon>
        <taxon>Peloderinae</taxon>
        <taxon>Caenorhabditis</taxon>
    </lineage>
</organism>
<dbReference type="EMBL" id="HE601002">
    <property type="protein sequence ID" value="CAP30402.2"/>
    <property type="molecule type" value="Genomic_DNA"/>
</dbReference>
<dbReference type="FunCoup" id="A8XCQ3">
    <property type="interactions" value="795"/>
</dbReference>
<dbReference type="OMA" id="MWNGRKS"/>
<name>A8XCQ3_CAEBR</name>
<dbReference type="PANTHER" id="PTHR31379">
    <property type="entry name" value="F-BOX C PROTEIN-RELATED-RELATED"/>
    <property type="match status" value="1"/>
</dbReference>
<accession>A8XCQ3</accession>
<dbReference type="HOGENOM" id="CLU_734108_0_0_1"/>
<dbReference type="Proteomes" id="UP000008549">
    <property type="component" value="Unassembled WGS sequence"/>
</dbReference>
<dbReference type="PANTHER" id="PTHR31379:SF4">
    <property type="entry name" value="F-BOX C PROTEIN-RELATED"/>
    <property type="match status" value="1"/>
</dbReference>
<dbReference type="WormBase" id="CBG11209">
    <property type="protein sequence ID" value="CBP46810"/>
    <property type="gene ID" value="WBGene00032370"/>
</dbReference>
<dbReference type="RefSeq" id="XP_045094486.1">
    <property type="nucleotide sequence ID" value="XM_045242094.1"/>
</dbReference>
<reference evidence="1 2" key="1">
    <citation type="journal article" date="2003" name="PLoS Biol.">
        <title>The genome sequence of Caenorhabditis briggsae: a platform for comparative genomics.</title>
        <authorList>
            <person name="Stein L.D."/>
            <person name="Bao Z."/>
            <person name="Blasiar D."/>
            <person name="Blumenthal T."/>
            <person name="Brent M.R."/>
            <person name="Chen N."/>
            <person name="Chinwalla A."/>
            <person name="Clarke L."/>
            <person name="Clee C."/>
            <person name="Coghlan A."/>
            <person name="Coulson A."/>
            <person name="D'Eustachio P."/>
            <person name="Fitch D.H."/>
            <person name="Fulton L.A."/>
            <person name="Fulton R.E."/>
            <person name="Griffiths-Jones S."/>
            <person name="Harris T.W."/>
            <person name="Hillier L.W."/>
            <person name="Kamath R."/>
            <person name="Kuwabara P.E."/>
            <person name="Mardis E.R."/>
            <person name="Marra M.A."/>
            <person name="Miner T.L."/>
            <person name="Minx P."/>
            <person name="Mullikin J.C."/>
            <person name="Plumb R.W."/>
            <person name="Rogers J."/>
            <person name="Schein J.E."/>
            <person name="Sohrmann M."/>
            <person name="Spieth J."/>
            <person name="Stajich J.E."/>
            <person name="Wei C."/>
            <person name="Willey D."/>
            <person name="Wilson R.K."/>
            <person name="Durbin R."/>
            <person name="Waterston R.H."/>
        </authorList>
    </citation>
    <scope>NUCLEOTIDE SEQUENCE [LARGE SCALE GENOMIC DNA]</scope>
    <source>
        <strain evidence="1 2">AF16</strain>
    </source>
</reference>
<dbReference type="KEGG" id="cbr:CBG_11209"/>
<dbReference type="InParanoid" id="A8XCQ3"/>
<reference evidence="1 2" key="2">
    <citation type="journal article" date="2011" name="PLoS Genet.">
        <title>Caenorhabditis briggsae recombinant inbred line genotypes reveal inter-strain incompatibility and the evolution of recombination.</title>
        <authorList>
            <person name="Ross J.A."/>
            <person name="Koboldt D.C."/>
            <person name="Staisch J.E."/>
            <person name="Chamberlin H.M."/>
            <person name="Gupta B.P."/>
            <person name="Miller R.D."/>
            <person name="Baird S.E."/>
            <person name="Haag E.S."/>
        </authorList>
    </citation>
    <scope>NUCLEOTIDE SEQUENCE [LARGE SCALE GENOMIC DNA]</scope>
    <source>
        <strain evidence="1 2">AF16</strain>
    </source>
</reference>
<dbReference type="eggNOG" id="ENOG502TFZN">
    <property type="taxonomic scope" value="Eukaryota"/>
</dbReference>
<dbReference type="AlphaFoldDB" id="A8XCQ3"/>
<sequence>MGRKNSQINSIDRVDTYHLKDYISYFFTFFLTSPISTTQFHSSEKEKSILKMTPVSYPVLRVLLTHMTYHTREQLARKISFIRKVNEKIPCILKMVQLRDDYATNTISLWIDGQMIRFESAAENRVAVFIEGRRKFLNVPRDVIGRCVEAYLNHKNISIIQLTIRNASWPSSTFFPKKVASLKLIVNRDISDSLRNFKNMTFPNVIVDNYCKQAPILALPMVHMADQLTIKSQELDSLDLIEMPLNPKSKIQIHQTIGWNETFTQFCEKLLEWEEVDVGLCFTASAPPRSNFRLNRLLAQIDDTIRETRKTMWNGRKSWTLGLRNNKELVIFHRKTGSILQPKHHMTAIILEKGASTDRDPRARRTFSNSFNQLKIR</sequence>
<gene>
    <name evidence="1 3" type="ORF">CBG11209</name>
    <name evidence="1" type="ORF">CBG_11209</name>
</gene>
<keyword evidence="2" id="KW-1185">Reference proteome</keyword>
<proteinExistence type="predicted"/>